<evidence type="ECO:0000256" key="3">
    <source>
        <dbReference type="ARBA" id="ARBA00022475"/>
    </source>
</evidence>
<comment type="subcellular location">
    <subcellularLocation>
        <location evidence="1 7">Cell membrane</location>
        <topology evidence="1 7">Multi-pass membrane protein</topology>
    </subcellularLocation>
</comment>
<evidence type="ECO:0000256" key="6">
    <source>
        <dbReference type="ARBA" id="ARBA00023136"/>
    </source>
</evidence>
<dbReference type="Gene3D" id="1.10.3720.10">
    <property type="entry name" value="MetI-like"/>
    <property type="match status" value="1"/>
</dbReference>
<dbReference type="InterPro" id="IPR035906">
    <property type="entry name" value="MetI-like_sf"/>
</dbReference>
<proteinExistence type="inferred from homology"/>
<protein>
    <submittedName>
        <fullName evidence="9">Putative ABC transporter permease protein putative oligopeptide/dipeptide transport protein</fullName>
    </submittedName>
</protein>
<dbReference type="GO" id="GO:0071916">
    <property type="term" value="F:dipeptide transmembrane transporter activity"/>
    <property type="evidence" value="ECO:0007669"/>
    <property type="project" value="TreeGrafter"/>
</dbReference>
<dbReference type="PROSITE" id="PS50928">
    <property type="entry name" value="ABC_TM1"/>
    <property type="match status" value="1"/>
</dbReference>
<dbReference type="Proteomes" id="UP000007517">
    <property type="component" value="Chromosome"/>
</dbReference>
<feature type="domain" description="ABC transmembrane type-1" evidence="8">
    <location>
        <begin position="95"/>
        <end position="299"/>
    </location>
</feature>
<dbReference type="PANTHER" id="PTHR43163:SF6">
    <property type="entry name" value="DIPEPTIDE TRANSPORT SYSTEM PERMEASE PROTEIN DPPB-RELATED"/>
    <property type="match status" value="1"/>
</dbReference>
<evidence type="ECO:0000256" key="5">
    <source>
        <dbReference type="ARBA" id="ARBA00022989"/>
    </source>
</evidence>
<organism evidence="9 10">
    <name type="scientific">Blastococcus saxobsidens (strain DD2)</name>
    <dbReference type="NCBI Taxonomy" id="1146883"/>
    <lineage>
        <taxon>Bacteria</taxon>
        <taxon>Bacillati</taxon>
        <taxon>Actinomycetota</taxon>
        <taxon>Actinomycetes</taxon>
        <taxon>Geodermatophilales</taxon>
        <taxon>Geodermatophilaceae</taxon>
        <taxon>Blastococcus</taxon>
    </lineage>
</organism>
<feature type="transmembrane region" description="Helical" evidence="7">
    <location>
        <begin position="133"/>
        <end position="156"/>
    </location>
</feature>
<reference evidence="9 10" key="1">
    <citation type="journal article" date="2012" name="J. Bacteriol.">
        <title>Genome Sequence of Blastococcus saxobsidens DD2, a Stone-Inhabiting Bacterium.</title>
        <authorList>
            <person name="Chouaia B."/>
            <person name="Crotti E."/>
            <person name="Brusetti L."/>
            <person name="Daffonchio D."/>
            <person name="Essoussi I."/>
            <person name="Nouioui I."/>
            <person name="Sbissi I."/>
            <person name="Ghodhbane-Gtari F."/>
            <person name="Gtari M."/>
            <person name="Vacherie B."/>
            <person name="Barbe V."/>
            <person name="Medigue C."/>
            <person name="Gury J."/>
            <person name="Pujic P."/>
            <person name="Normand P."/>
        </authorList>
    </citation>
    <scope>NUCLEOTIDE SEQUENCE [LARGE SCALE GENOMIC DNA]</scope>
    <source>
        <strain evidence="9 10">DD2</strain>
    </source>
</reference>
<keyword evidence="6 7" id="KW-0472">Membrane</keyword>
<reference evidence="10" key="2">
    <citation type="submission" date="2012-02" db="EMBL/GenBank/DDBJ databases">
        <title>Complete genome sequence of Blastococcus saxobsidens strain DD2.</title>
        <authorList>
            <person name="Genoscope."/>
        </authorList>
    </citation>
    <scope>NUCLEOTIDE SEQUENCE [LARGE SCALE GENOMIC DNA]</scope>
    <source>
        <strain evidence="10">DD2</strain>
    </source>
</reference>
<evidence type="ECO:0000256" key="2">
    <source>
        <dbReference type="ARBA" id="ARBA00022448"/>
    </source>
</evidence>
<keyword evidence="2 7" id="KW-0813">Transport</keyword>
<dbReference type="Pfam" id="PF00528">
    <property type="entry name" value="BPD_transp_1"/>
    <property type="match status" value="1"/>
</dbReference>
<evidence type="ECO:0000256" key="1">
    <source>
        <dbReference type="ARBA" id="ARBA00004651"/>
    </source>
</evidence>
<evidence type="ECO:0000256" key="7">
    <source>
        <dbReference type="RuleBase" id="RU363032"/>
    </source>
</evidence>
<feature type="transmembrane region" description="Helical" evidence="7">
    <location>
        <begin position="176"/>
        <end position="196"/>
    </location>
</feature>
<comment type="similarity">
    <text evidence="7">Belongs to the binding-protein-dependent transport system permease family.</text>
</comment>
<dbReference type="CDD" id="cd06261">
    <property type="entry name" value="TM_PBP2"/>
    <property type="match status" value="1"/>
</dbReference>
<evidence type="ECO:0000313" key="10">
    <source>
        <dbReference type="Proteomes" id="UP000007517"/>
    </source>
</evidence>
<dbReference type="OrthoDB" id="5169641at2"/>
<dbReference type="GO" id="GO:0005886">
    <property type="term" value="C:plasma membrane"/>
    <property type="evidence" value="ECO:0007669"/>
    <property type="project" value="UniProtKB-SubCell"/>
</dbReference>
<evidence type="ECO:0000313" key="9">
    <source>
        <dbReference type="EMBL" id="CCG02614.1"/>
    </source>
</evidence>
<keyword evidence="3" id="KW-1003">Cell membrane</keyword>
<keyword evidence="5 7" id="KW-1133">Transmembrane helix</keyword>
<dbReference type="InterPro" id="IPR000515">
    <property type="entry name" value="MetI-like"/>
</dbReference>
<accession>H6RN66</accession>
<name>H6RN66_BLASD</name>
<gene>
    <name evidence="9" type="ordered locus">BLASA_1693</name>
</gene>
<dbReference type="SUPFAM" id="SSF161098">
    <property type="entry name" value="MetI-like"/>
    <property type="match status" value="1"/>
</dbReference>
<feature type="transmembrane region" description="Helical" evidence="7">
    <location>
        <begin position="238"/>
        <end position="260"/>
    </location>
</feature>
<dbReference type="InterPro" id="IPR045621">
    <property type="entry name" value="BPD_transp_1_N"/>
</dbReference>
<dbReference type="eggNOG" id="COG0601">
    <property type="taxonomic scope" value="Bacteria"/>
</dbReference>
<evidence type="ECO:0000259" key="8">
    <source>
        <dbReference type="PROSITE" id="PS50928"/>
    </source>
</evidence>
<dbReference type="Pfam" id="PF19300">
    <property type="entry name" value="BPD_transp_1_N"/>
    <property type="match status" value="1"/>
</dbReference>
<dbReference type="STRING" id="1146883.BLASA_1693"/>
<feature type="transmembrane region" description="Helical" evidence="7">
    <location>
        <begin position="280"/>
        <end position="306"/>
    </location>
</feature>
<feature type="transmembrane region" description="Helical" evidence="7">
    <location>
        <begin position="9"/>
        <end position="30"/>
    </location>
</feature>
<evidence type="ECO:0000256" key="4">
    <source>
        <dbReference type="ARBA" id="ARBA00022692"/>
    </source>
</evidence>
<dbReference type="PANTHER" id="PTHR43163">
    <property type="entry name" value="DIPEPTIDE TRANSPORT SYSTEM PERMEASE PROTEIN DPPB-RELATED"/>
    <property type="match status" value="1"/>
</dbReference>
<keyword evidence="10" id="KW-1185">Reference proteome</keyword>
<dbReference type="RefSeq" id="WP_014375506.1">
    <property type="nucleotide sequence ID" value="NC_016943.1"/>
</dbReference>
<feature type="transmembrane region" description="Helical" evidence="7">
    <location>
        <begin position="99"/>
        <end position="121"/>
    </location>
</feature>
<dbReference type="HOGENOM" id="CLU_036879_0_1_11"/>
<keyword evidence="4 7" id="KW-0812">Transmembrane</keyword>
<dbReference type="KEGG" id="bsd:BLASA_1693"/>
<dbReference type="EMBL" id="FO117623">
    <property type="protein sequence ID" value="CCG02614.1"/>
    <property type="molecule type" value="Genomic_DNA"/>
</dbReference>
<dbReference type="AlphaFoldDB" id="H6RN66"/>
<sequence length="313" mass="33233">MLAIVRRRLLVSIPLLFVVSIATFVFQSLVPGDPARTLLGVNATEEQYEALRETMHLDDPLFVQYGRYVAGLFDGDLGRSIFTNEDVGTAIADRLPVTLALMLGAALLATLIGVLLGVLSATRGRVTSRTVDVVSLLGSALPSFWLGLVLMSVFAITLGWFPATGYVPFAEAPGQWLTFLVLPIVALALAGIAAIAKVTRDGMLTALDLDFSRTLRAAGVPERSLVWKHALRNSSLPIATMVGLTCANFVGGTILVESVFALPGLGSLVVDATNKQDIPVVQGVTLVVTALVILINLITDVLYGVLDPKVRVA</sequence>